<dbReference type="InterPro" id="IPR000719">
    <property type="entry name" value="Prot_kinase_dom"/>
</dbReference>
<dbReference type="Gene3D" id="3.30.200.20">
    <property type="entry name" value="Phosphorylase Kinase, domain 1"/>
    <property type="match status" value="1"/>
</dbReference>
<reference evidence="3" key="1">
    <citation type="journal article" date="2023" name="bioRxiv">
        <title>Improved chromosome-level genome assembly for marigold (Tagetes erecta).</title>
        <authorList>
            <person name="Jiang F."/>
            <person name="Yuan L."/>
            <person name="Wang S."/>
            <person name="Wang H."/>
            <person name="Xu D."/>
            <person name="Wang A."/>
            <person name="Fan W."/>
        </authorList>
    </citation>
    <scope>NUCLEOTIDE SEQUENCE</scope>
    <source>
        <strain evidence="3">WSJ</strain>
        <tissue evidence="3">Leaf</tissue>
    </source>
</reference>
<accession>A0AAD8NWZ5</accession>
<dbReference type="Pfam" id="PF07714">
    <property type="entry name" value="PK_Tyr_Ser-Thr"/>
    <property type="match status" value="1"/>
</dbReference>
<evidence type="ECO:0000313" key="4">
    <source>
        <dbReference type="Proteomes" id="UP001229421"/>
    </source>
</evidence>
<proteinExistence type="predicted"/>
<name>A0AAD8NWZ5_TARER</name>
<dbReference type="InterPro" id="IPR011009">
    <property type="entry name" value="Kinase-like_dom_sf"/>
</dbReference>
<dbReference type="PANTHER" id="PTHR27003">
    <property type="entry name" value="OS07G0166700 PROTEIN"/>
    <property type="match status" value="1"/>
</dbReference>
<feature type="domain" description="Protein kinase" evidence="2">
    <location>
        <begin position="278"/>
        <end position="569"/>
    </location>
</feature>
<dbReference type="InterPro" id="IPR045272">
    <property type="entry name" value="ANXUR1/2-like"/>
</dbReference>
<dbReference type="GO" id="GO:0005524">
    <property type="term" value="F:ATP binding"/>
    <property type="evidence" value="ECO:0007669"/>
    <property type="project" value="InterPro"/>
</dbReference>
<feature type="region of interest" description="Disordered" evidence="1">
    <location>
        <begin position="117"/>
        <end position="154"/>
    </location>
</feature>
<dbReference type="InterPro" id="IPR001245">
    <property type="entry name" value="Ser-Thr/Tyr_kinase_cat_dom"/>
</dbReference>
<gene>
    <name evidence="3" type="ORF">QVD17_20002</name>
</gene>
<comment type="caution">
    <text evidence="3">The sequence shown here is derived from an EMBL/GenBank/DDBJ whole genome shotgun (WGS) entry which is preliminary data.</text>
</comment>
<dbReference type="Gene3D" id="1.10.510.10">
    <property type="entry name" value="Transferase(Phosphotransferase) domain 1"/>
    <property type="match status" value="1"/>
</dbReference>
<dbReference type="GO" id="GO:0004714">
    <property type="term" value="F:transmembrane receptor protein tyrosine kinase activity"/>
    <property type="evidence" value="ECO:0007669"/>
    <property type="project" value="InterPro"/>
</dbReference>
<keyword evidence="4" id="KW-1185">Reference proteome</keyword>
<dbReference type="AlphaFoldDB" id="A0AAD8NWZ5"/>
<dbReference type="PANTHER" id="PTHR27003:SF471">
    <property type="entry name" value="VASCULAR ENDOTHELIAL GROWTH FACTOR RECEPTOR 2 (VEGFR2)-RELATED"/>
    <property type="match status" value="1"/>
</dbReference>
<evidence type="ECO:0000313" key="3">
    <source>
        <dbReference type="EMBL" id="KAK1424668.1"/>
    </source>
</evidence>
<dbReference type="PROSITE" id="PS50011">
    <property type="entry name" value="PROTEIN_KINASE_DOM"/>
    <property type="match status" value="1"/>
</dbReference>
<evidence type="ECO:0000259" key="2">
    <source>
        <dbReference type="PROSITE" id="PS50011"/>
    </source>
</evidence>
<organism evidence="3 4">
    <name type="scientific">Tagetes erecta</name>
    <name type="common">African marigold</name>
    <dbReference type="NCBI Taxonomy" id="13708"/>
    <lineage>
        <taxon>Eukaryota</taxon>
        <taxon>Viridiplantae</taxon>
        <taxon>Streptophyta</taxon>
        <taxon>Embryophyta</taxon>
        <taxon>Tracheophyta</taxon>
        <taxon>Spermatophyta</taxon>
        <taxon>Magnoliopsida</taxon>
        <taxon>eudicotyledons</taxon>
        <taxon>Gunneridae</taxon>
        <taxon>Pentapetalae</taxon>
        <taxon>asterids</taxon>
        <taxon>campanulids</taxon>
        <taxon>Asterales</taxon>
        <taxon>Asteraceae</taxon>
        <taxon>Asteroideae</taxon>
        <taxon>Heliantheae alliance</taxon>
        <taxon>Tageteae</taxon>
        <taxon>Tagetes</taxon>
    </lineage>
</organism>
<sequence>MQRSPSILTSLVHTPLSFREFEEEVEEDSQTFSEGDSIDFEYHMQEEDGQGNAWERMGNIPQGGNYKDVVNNNNVTYVLNSSRSRPNSKGVLVGEPKEHELTEDCMSDGTKVVLVGKSGADSDLGNGRRGGGSRSDSTRTHVSESSAVSRSISQNNVVRDTEEVAEMVGFRVVGHAGKIRRAVTGEGVNVEEIKIIPQSMAEFLVVQFSSKEIKEAVWGCGGDKVISVNLSIPGVWKYNAIVDKDLRKHEIELNKIMINNLEHLRIPFSDIHLATDNFSKTYETGSSKYFIIYRTELDHFDIHGPSIQGENNGKHAKRRNIVAIRRIKHRLNEVVFYNTIITLTSVKHRNIIALLGFCVDGLEMILVTENVNDHLDDYLGSVNRMRIMTWEKRLKICIDVAHSLNYIHFMMEDKKMIIQSCINRYNILLDENLAAKIVEFGLSAFMHGSYNVEEYKKFSKFQRELDVYNFGVVLFEILCGNKADDPIYLEKGDKGLAHVAIQLFYRETLEKMIDPIIMENDTENNLVLNSGANRDSLNTFIKIAYNCVTETKDQRPTMAVVVKELEEALSFQINNTPEPLFQRIIRNMIGKVGACLISCCEGTIQEKRLQCSNTDQVVDNPVINALEVQLRHEMPVLDFEDIDYRVCVRW</sequence>
<feature type="compositionally biased region" description="Low complexity" evidence="1">
    <location>
        <begin position="143"/>
        <end position="153"/>
    </location>
</feature>
<dbReference type="EMBL" id="JAUHHV010000005">
    <property type="protein sequence ID" value="KAK1424668.1"/>
    <property type="molecule type" value="Genomic_DNA"/>
</dbReference>
<dbReference type="Proteomes" id="UP001229421">
    <property type="component" value="Unassembled WGS sequence"/>
</dbReference>
<protein>
    <recommendedName>
        <fullName evidence="2">Protein kinase domain-containing protein</fullName>
    </recommendedName>
</protein>
<dbReference type="GO" id="GO:0005886">
    <property type="term" value="C:plasma membrane"/>
    <property type="evidence" value="ECO:0007669"/>
    <property type="project" value="TreeGrafter"/>
</dbReference>
<dbReference type="GO" id="GO:0009506">
    <property type="term" value="C:plasmodesma"/>
    <property type="evidence" value="ECO:0007669"/>
    <property type="project" value="TreeGrafter"/>
</dbReference>
<dbReference type="SUPFAM" id="SSF56112">
    <property type="entry name" value="Protein kinase-like (PK-like)"/>
    <property type="match status" value="1"/>
</dbReference>
<evidence type="ECO:0000256" key="1">
    <source>
        <dbReference type="SAM" id="MobiDB-lite"/>
    </source>
</evidence>